<reference evidence="2" key="1">
    <citation type="journal article" date="2019" name="Int. J. Syst. Evol. Microbiol.">
        <title>The Global Catalogue of Microorganisms (GCM) 10K type strain sequencing project: providing services to taxonomists for standard genome sequencing and annotation.</title>
        <authorList>
            <consortium name="The Broad Institute Genomics Platform"/>
            <consortium name="The Broad Institute Genome Sequencing Center for Infectious Disease"/>
            <person name="Wu L."/>
            <person name="Ma J."/>
        </authorList>
    </citation>
    <scope>NUCLEOTIDE SEQUENCE [LARGE SCALE GENOMIC DNA]</scope>
    <source>
        <strain evidence="2">CCM 7043</strain>
    </source>
</reference>
<organism evidence="1 2">
    <name type="scientific">Promicromonospora aerolata</name>
    <dbReference type="NCBI Taxonomy" id="195749"/>
    <lineage>
        <taxon>Bacteria</taxon>
        <taxon>Bacillati</taxon>
        <taxon>Actinomycetota</taxon>
        <taxon>Actinomycetes</taxon>
        <taxon>Micrococcales</taxon>
        <taxon>Promicromonosporaceae</taxon>
        <taxon>Promicromonospora</taxon>
    </lineage>
</organism>
<sequence>MTATDSNLGITVTPVQQRLVLSALHEKAVESDHYLRGYQVDETPGPLDVCCNAHLARYEERKVQRDALLVRRKQINTLIEVFQGTAPQPAATTPTTVGAEHIALVYLDEHGTAHHQPLSDVVSVGTLIDPETGADLQISAAVVDARADQRGAWDNAIPRELANALRDRGDPESLAAAQWLAEHENDDEAWSLIGGLLDRITRTAKQRNRS</sequence>
<protein>
    <submittedName>
        <fullName evidence="1">Uncharacterized protein</fullName>
    </submittedName>
</protein>
<gene>
    <name evidence="1" type="ORF">ACFSL2_01235</name>
</gene>
<proteinExistence type="predicted"/>
<dbReference type="EMBL" id="JBHUHF010000001">
    <property type="protein sequence ID" value="MFD2024128.1"/>
    <property type="molecule type" value="Genomic_DNA"/>
</dbReference>
<name>A0ABW4V3I5_9MICO</name>
<evidence type="ECO:0000313" key="1">
    <source>
        <dbReference type="EMBL" id="MFD2024128.1"/>
    </source>
</evidence>
<dbReference type="RefSeq" id="WP_377183877.1">
    <property type="nucleotide sequence ID" value="NZ_JBHUHF010000001.1"/>
</dbReference>
<evidence type="ECO:0000313" key="2">
    <source>
        <dbReference type="Proteomes" id="UP001597338"/>
    </source>
</evidence>
<accession>A0ABW4V3I5</accession>
<comment type="caution">
    <text evidence="1">The sequence shown here is derived from an EMBL/GenBank/DDBJ whole genome shotgun (WGS) entry which is preliminary data.</text>
</comment>
<dbReference type="Proteomes" id="UP001597338">
    <property type="component" value="Unassembled WGS sequence"/>
</dbReference>
<keyword evidence="2" id="KW-1185">Reference proteome</keyword>